<dbReference type="Gene3D" id="2.40.420.20">
    <property type="match status" value="1"/>
</dbReference>
<evidence type="ECO:0000313" key="5">
    <source>
        <dbReference type="Proteomes" id="UP001272242"/>
    </source>
</evidence>
<sequence>MNQSPPPPPADPPPLPAPAPLTPPPPSSPPPTRRAWAAAVWSGGQFVVALAATVGVLVYLLNAPAPKPEEPPDDRGTGDEPVTLAGPWLIRVAPDTPLAAKLQTAEIHPTRVTAPGLTVTGTVVASLRPGKGDNGNKGGWASLRRWLQRPSDYWQFNSAEVLTTYTDWQKAKADIAFASTQLLRVREAAVARTAAQREIVATTRRLEAGGTETKKQLAIEAATLRQYEIQEQKEIYEAETAIRIADRAERATARQLQQAGLDPSLLGSVTSDVDLVMADVPEGFLGRVNVGDGCEARFFGVPEQVFIGRVKSIAPVLARDRRSLRVLFTVDDFRDQLRPGMFAEIGLGTDARDALLAPGEGVVHVGRADYMLVAAPAAGAWRVTQVEVGELRGSRVEVLRGLNAGDRVLGQGSILLKPVIAKAVATVNGGGP</sequence>
<feature type="region of interest" description="Disordered" evidence="2">
    <location>
        <begin position="1"/>
        <end position="33"/>
    </location>
</feature>
<dbReference type="Pfam" id="PF25954">
    <property type="entry name" value="Beta-barrel_RND_2"/>
    <property type="match status" value="1"/>
</dbReference>
<evidence type="ECO:0000256" key="2">
    <source>
        <dbReference type="SAM" id="MobiDB-lite"/>
    </source>
</evidence>
<accession>A0ABU5F4F9</accession>
<dbReference type="RefSeq" id="WP_320687556.1">
    <property type="nucleotide sequence ID" value="NZ_JAXBLV010000189.1"/>
</dbReference>
<dbReference type="InterPro" id="IPR058792">
    <property type="entry name" value="Beta-barrel_RND_2"/>
</dbReference>
<keyword evidence="5" id="KW-1185">Reference proteome</keyword>
<evidence type="ECO:0000313" key="4">
    <source>
        <dbReference type="EMBL" id="MDY3561088.1"/>
    </source>
</evidence>
<gene>
    <name evidence="4" type="ORF">R5W23_002347</name>
</gene>
<protein>
    <submittedName>
        <fullName evidence="4">Efflux RND transporter periplasmic adaptor subunit</fullName>
    </submittedName>
</protein>
<dbReference type="InterPro" id="IPR051909">
    <property type="entry name" value="MFP_Cation_Efflux"/>
</dbReference>
<evidence type="ECO:0000256" key="1">
    <source>
        <dbReference type="ARBA" id="ARBA00022448"/>
    </source>
</evidence>
<proteinExistence type="predicted"/>
<keyword evidence="1" id="KW-0813">Transport</keyword>
<name>A0ABU5F4F9_9BACT</name>
<dbReference type="EMBL" id="JAXBLV010000189">
    <property type="protein sequence ID" value="MDY3561088.1"/>
    <property type="molecule type" value="Genomic_DNA"/>
</dbReference>
<organism evidence="4 5">
    <name type="scientific">Gemmata algarum</name>
    <dbReference type="NCBI Taxonomy" id="2975278"/>
    <lineage>
        <taxon>Bacteria</taxon>
        <taxon>Pseudomonadati</taxon>
        <taxon>Planctomycetota</taxon>
        <taxon>Planctomycetia</taxon>
        <taxon>Gemmatales</taxon>
        <taxon>Gemmataceae</taxon>
        <taxon>Gemmata</taxon>
    </lineage>
</organism>
<dbReference type="Proteomes" id="UP001272242">
    <property type="component" value="Unassembled WGS sequence"/>
</dbReference>
<feature type="domain" description="CusB-like beta-barrel" evidence="3">
    <location>
        <begin position="276"/>
        <end position="349"/>
    </location>
</feature>
<dbReference type="PANTHER" id="PTHR30097:SF4">
    <property type="entry name" value="SLR6042 PROTEIN"/>
    <property type="match status" value="1"/>
</dbReference>
<dbReference type="PANTHER" id="PTHR30097">
    <property type="entry name" value="CATION EFFLUX SYSTEM PROTEIN CUSB"/>
    <property type="match status" value="1"/>
</dbReference>
<comment type="caution">
    <text evidence="4">The sequence shown here is derived from an EMBL/GenBank/DDBJ whole genome shotgun (WGS) entry which is preliminary data.</text>
</comment>
<evidence type="ECO:0000259" key="3">
    <source>
        <dbReference type="Pfam" id="PF25954"/>
    </source>
</evidence>
<dbReference type="Gene3D" id="2.40.30.170">
    <property type="match status" value="1"/>
</dbReference>
<reference evidence="5" key="1">
    <citation type="journal article" date="2023" name="Mar. Drugs">
        <title>Gemmata algarum, a Novel Planctomycete Isolated from an Algal Mat, Displays Antimicrobial Activity.</title>
        <authorList>
            <person name="Kumar G."/>
            <person name="Kallscheuer N."/>
            <person name="Kashif M."/>
            <person name="Ahamad S."/>
            <person name="Jagadeeshwari U."/>
            <person name="Pannikurungottu S."/>
            <person name="Haufschild T."/>
            <person name="Kabuu M."/>
            <person name="Sasikala C."/>
            <person name="Jogler C."/>
            <person name="Ramana C."/>
        </authorList>
    </citation>
    <scope>NUCLEOTIDE SEQUENCE [LARGE SCALE GENOMIC DNA]</scope>
    <source>
        <strain evidence="5">JC673</strain>
    </source>
</reference>
<feature type="compositionally biased region" description="Pro residues" evidence="2">
    <location>
        <begin position="1"/>
        <end position="32"/>
    </location>
</feature>